<gene>
    <name evidence="2" type="ORF">AWH48_02985</name>
</gene>
<name>A0A177KYA7_9BACI</name>
<reference evidence="2 3" key="1">
    <citation type="submission" date="2016-01" db="EMBL/GenBank/DDBJ databases">
        <title>Investigation of taxonomic status of Bacillus aminovorans.</title>
        <authorList>
            <person name="Verma A."/>
            <person name="Pal Y."/>
            <person name="Krishnamurthi S."/>
        </authorList>
    </citation>
    <scope>NUCLEOTIDE SEQUENCE [LARGE SCALE GENOMIC DNA]</scope>
    <source>
        <strain evidence="2 3">DSM 4337</strain>
    </source>
</reference>
<protein>
    <recommendedName>
        <fullName evidence="4">PepSY domain-containing protein</fullName>
    </recommendedName>
</protein>
<evidence type="ECO:0008006" key="4">
    <source>
        <dbReference type="Google" id="ProtNLM"/>
    </source>
</evidence>
<feature type="chain" id="PRO_5038489037" description="PepSY domain-containing protein" evidence="1">
    <location>
        <begin position="24"/>
        <end position="103"/>
    </location>
</feature>
<evidence type="ECO:0000313" key="2">
    <source>
        <dbReference type="EMBL" id="OAH57985.1"/>
    </source>
</evidence>
<evidence type="ECO:0000313" key="3">
    <source>
        <dbReference type="Proteomes" id="UP000077271"/>
    </source>
</evidence>
<dbReference type="AlphaFoldDB" id="A0A177KYA7"/>
<dbReference type="EMBL" id="LQWZ01000012">
    <property type="protein sequence ID" value="OAH57985.1"/>
    <property type="molecule type" value="Genomic_DNA"/>
</dbReference>
<dbReference type="RefSeq" id="WP_018392695.1">
    <property type="nucleotide sequence ID" value="NZ_LQWZ01000012.1"/>
</dbReference>
<proteinExistence type="predicted"/>
<organism evidence="2 3">
    <name type="scientific">Domibacillus aminovorans</name>
    <dbReference type="NCBI Taxonomy" id="29332"/>
    <lineage>
        <taxon>Bacteria</taxon>
        <taxon>Bacillati</taxon>
        <taxon>Bacillota</taxon>
        <taxon>Bacilli</taxon>
        <taxon>Bacillales</taxon>
        <taxon>Bacillaceae</taxon>
        <taxon>Domibacillus</taxon>
    </lineage>
</organism>
<accession>A0A177KYA7</accession>
<sequence length="103" mass="11686">MSKMSGKCILSLLSFLLVFSHFPSDRSIDASSNEVNQLDQQEFNELKHKRIIGKNIPYEALIDGFDEEDMLKEIDKNDDVAAYDLMLNDSGEIVSVLKKIIGY</sequence>
<keyword evidence="1" id="KW-0732">Signal</keyword>
<feature type="signal peptide" evidence="1">
    <location>
        <begin position="1"/>
        <end position="23"/>
    </location>
</feature>
<dbReference type="Proteomes" id="UP000077271">
    <property type="component" value="Unassembled WGS sequence"/>
</dbReference>
<evidence type="ECO:0000256" key="1">
    <source>
        <dbReference type="SAM" id="SignalP"/>
    </source>
</evidence>
<comment type="caution">
    <text evidence="2">The sequence shown here is derived from an EMBL/GenBank/DDBJ whole genome shotgun (WGS) entry which is preliminary data.</text>
</comment>